<dbReference type="Gene3D" id="2.20.70.10">
    <property type="match status" value="1"/>
</dbReference>
<dbReference type="AlphaFoldDB" id="A0A160TAD5"/>
<dbReference type="Pfam" id="PF14803">
    <property type="entry name" value="Zn_ribbon_Nudix"/>
    <property type="match status" value="1"/>
</dbReference>
<proteinExistence type="predicted"/>
<dbReference type="PROSITE" id="PS51462">
    <property type="entry name" value="NUDIX"/>
    <property type="match status" value="1"/>
</dbReference>
<keyword evidence="2" id="KW-0378">Hydrolase</keyword>
<keyword evidence="3" id="KW-0460">Magnesium</keyword>
<dbReference type="PANTHER" id="PTHR43222">
    <property type="entry name" value="NUDIX HYDROLASE 23"/>
    <property type="match status" value="1"/>
</dbReference>
<dbReference type="Pfam" id="PF00293">
    <property type="entry name" value="NUDIX"/>
    <property type="match status" value="1"/>
</dbReference>
<dbReference type="InterPro" id="IPR020084">
    <property type="entry name" value="NUDIX_hydrolase_CS"/>
</dbReference>
<dbReference type="PRINTS" id="PR00502">
    <property type="entry name" value="NUDIXFAMILY"/>
</dbReference>
<evidence type="ECO:0000313" key="5">
    <source>
        <dbReference type="EMBL" id="CUS41255.1"/>
    </source>
</evidence>
<gene>
    <name evidence="5" type="ORF">MGWOODY_Tha1481</name>
</gene>
<reference evidence="5" key="1">
    <citation type="submission" date="2015-10" db="EMBL/GenBank/DDBJ databases">
        <authorList>
            <person name="Gilbert D.G."/>
        </authorList>
    </citation>
    <scope>NUCLEOTIDE SEQUENCE</scope>
</reference>
<dbReference type="InterPro" id="IPR015797">
    <property type="entry name" value="NUDIX_hydrolase-like_dom_sf"/>
</dbReference>
<dbReference type="CDD" id="cd04511">
    <property type="entry name" value="NUDIX_Hydrolase"/>
    <property type="match status" value="1"/>
</dbReference>
<dbReference type="InterPro" id="IPR020476">
    <property type="entry name" value="Nudix_hydrolase"/>
</dbReference>
<dbReference type="SUPFAM" id="SSF55811">
    <property type="entry name" value="Nudix"/>
    <property type="match status" value="1"/>
</dbReference>
<organism evidence="5">
    <name type="scientific">hydrothermal vent metagenome</name>
    <dbReference type="NCBI Taxonomy" id="652676"/>
    <lineage>
        <taxon>unclassified sequences</taxon>
        <taxon>metagenomes</taxon>
        <taxon>ecological metagenomes</taxon>
    </lineage>
</organism>
<evidence type="ECO:0000256" key="1">
    <source>
        <dbReference type="ARBA" id="ARBA00001946"/>
    </source>
</evidence>
<dbReference type="InterPro" id="IPR000086">
    <property type="entry name" value="NUDIX_hydrolase_dom"/>
</dbReference>
<protein>
    <submittedName>
        <fullName evidence="5">MutT/nudix family protein</fullName>
    </submittedName>
</protein>
<evidence type="ECO:0000256" key="2">
    <source>
        <dbReference type="ARBA" id="ARBA00022801"/>
    </source>
</evidence>
<evidence type="ECO:0000256" key="3">
    <source>
        <dbReference type="ARBA" id="ARBA00022842"/>
    </source>
</evidence>
<name>A0A160TAD5_9ZZZZ</name>
<accession>A0A160TAD5</accession>
<feature type="domain" description="Nudix hydrolase" evidence="4">
    <location>
        <begin position="36"/>
        <end position="159"/>
    </location>
</feature>
<dbReference type="Gene3D" id="3.90.79.10">
    <property type="entry name" value="Nucleoside Triphosphate Pyrophosphohydrolase"/>
    <property type="match status" value="1"/>
</dbReference>
<dbReference type="EMBL" id="CZQC01000037">
    <property type="protein sequence ID" value="CUS41255.1"/>
    <property type="molecule type" value="Genomic_DNA"/>
</dbReference>
<dbReference type="InterPro" id="IPR029401">
    <property type="entry name" value="Nudix_N"/>
</dbReference>
<dbReference type="PROSITE" id="PS00893">
    <property type="entry name" value="NUDIX_BOX"/>
    <property type="match status" value="1"/>
</dbReference>
<evidence type="ECO:0000259" key="4">
    <source>
        <dbReference type="PROSITE" id="PS51462"/>
    </source>
</evidence>
<dbReference type="PANTHER" id="PTHR43222:SF2">
    <property type="entry name" value="NUDIX HYDROLASE 23, CHLOROPLASTIC"/>
    <property type="match status" value="1"/>
</dbReference>
<sequence length="187" mass="21097">MKYCSQCKTGIEWKIPAGDNRHRYVCPACDIIFYDNPRIVAGTIAEHAGKILLCRRAIEPRKGYWTLPAGFMENGESTEEAALRETREEANAEVIITSLFSMITVPHIAQVHIFFAAELPKPEFSSGEESLEVELFAPEDIPWDELAFPTVNRSLKLYMENPTPRHAHVFDILPHQALSVEEASPKS</sequence>
<comment type="cofactor">
    <cofactor evidence="1">
        <name>Mg(2+)</name>
        <dbReference type="ChEBI" id="CHEBI:18420"/>
    </cofactor>
</comment>
<dbReference type="GO" id="GO:0016787">
    <property type="term" value="F:hydrolase activity"/>
    <property type="evidence" value="ECO:0007669"/>
    <property type="project" value="UniProtKB-KW"/>
</dbReference>